<feature type="domain" description="Transposase IS4-like" evidence="1">
    <location>
        <begin position="193"/>
        <end position="474"/>
    </location>
</feature>
<evidence type="ECO:0000313" key="2">
    <source>
        <dbReference type="EMBL" id="ABQ28843.1"/>
    </source>
</evidence>
<dbReference type="KEGG" id="acr:Acry_3223"/>
<dbReference type="GO" id="GO:0004803">
    <property type="term" value="F:transposase activity"/>
    <property type="evidence" value="ECO:0007669"/>
    <property type="project" value="InterPro"/>
</dbReference>
<dbReference type="EMBL" id="CP000689">
    <property type="protein sequence ID" value="ABQ28843.1"/>
    <property type="molecule type" value="Genomic_DNA"/>
</dbReference>
<dbReference type="InterPro" id="IPR002559">
    <property type="entry name" value="Transposase_11"/>
</dbReference>
<dbReference type="GO" id="GO:0003677">
    <property type="term" value="F:DNA binding"/>
    <property type="evidence" value="ECO:0007669"/>
    <property type="project" value="InterPro"/>
</dbReference>
<evidence type="ECO:0000313" key="3">
    <source>
        <dbReference type="Proteomes" id="UP000000245"/>
    </source>
</evidence>
<organism evidence="2 3">
    <name type="scientific">Acidiphilium cryptum (strain JF-5)</name>
    <dbReference type="NCBI Taxonomy" id="349163"/>
    <lineage>
        <taxon>Bacteria</taxon>
        <taxon>Pseudomonadati</taxon>
        <taxon>Pseudomonadota</taxon>
        <taxon>Alphaproteobacteria</taxon>
        <taxon>Acetobacterales</taxon>
        <taxon>Acidocellaceae</taxon>
        <taxon>Acidiphilium</taxon>
    </lineage>
</organism>
<dbReference type="GO" id="GO:0006313">
    <property type="term" value="P:DNA transposition"/>
    <property type="evidence" value="ECO:0007669"/>
    <property type="project" value="InterPro"/>
</dbReference>
<keyword evidence="2" id="KW-0614">Plasmid</keyword>
<protein>
    <submittedName>
        <fullName evidence="2">Transposase, IS4 family</fullName>
    </submittedName>
</protein>
<reference evidence="2 3" key="1">
    <citation type="submission" date="2007-05" db="EMBL/GenBank/DDBJ databases">
        <title>Complete sequence of plasmid1 pACRY01 of Acidiphilium cryptum JF-5.</title>
        <authorList>
            <consortium name="US DOE Joint Genome Institute"/>
            <person name="Copeland A."/>
            <person name="Lucas S."/>
            <person name="Lapidus A."/>
            <person name="Barry K."/>
            <person name="Detter J.C."/>
            <person name="Glavina del Rio T."/>
            <person name="Hammon N."/>
            <person name="Israni S."/>
            <person name="Dalin E."/>
            <person name="Tice H."/>
            <person name="Pitluck S."/>
            <person name="Sims D."/>
            <person name="Brettin T."/>
            <person name="Bruce D."/>
            <person name="Han C."/>
            <person name="Schmutz J."/>
            <person name="Larimer F."/>
            <person name="Land M."/>
            <person name="Hauser L."/>
            <person name="Kyrpides N."/>
            <person name="Kim E."/>
            <person name="Magnuson T."/>
            <person name="Richardson P."/>
        </authorList>
    </citation>
    <scope>NUCLEOTIDE SEQUENCE [LARGE SCALE GENOMIC DNA]</scope>
    <source>
        <strain evidence="3">JF-5</strain>
        <plasmid evidence="3">Plasmid pACRY01</plasmid>
    </source>
</reference>
<dbReference type="NCBIfam" id="NF033559">
    <property type="entry name" value="transpos_IS1634"/>
    <property type="match status" value="1"/>
</dbReference>
<dbReference type="AlphaFoldDB" id="A5FTB1"/>
<sequence>MFVVERVARGHSYLYLVESVRVGKSVRQRTIKPLGRKDVLAASGELDRLVASIARHAERSIILSDIDAGRIAAHRIGGPLLFGRLWDRLGIGEVLNNLLEGRQFGFAVERAVFVATLHRLFVSGSDRSCVDWMQSYAIDGAEDLALHHFYRAMAWLGEELGDRQAGALAPRCVKDVIEEQLFERRRDLFTDLSLVFMDTTSLSFYGEGGETLGRRGHSKDYRPDLAQMILALVIDAEGRPICTEMVPGNTADVKILMPVVTRLRERFGITRACVVADRGMISADTIAALEALGVEYILGARERTSRVIRDVVLKDKAAMVPLVLDRQHGETQLWVKEVRIGKGKAAQRYIVTVNEAEARKDREDRQAIIDGLQAQLKKGDKALVGNSAYRRYLRSRGNAFEIDPGKLAEEARFDGLSVLRTNARVTPLQAVIRYRDLLEVEALFRAAKASFDTRPIFHQADAAIRGHVFCSFLALTLAKELNRLCGARGFQPEWQKLLNDLDRLQQATIEKGGKVITTRTHVTGQVGNVFKAAGIALPHNISEHPADL</sequence>
<dbReference type="Proteomes" id="UP000000245">
    <property type="component" value="Plasmid pACRY01"/>
</dbReference>
<accession>A5FTB1</accession>
<geneLocation type="plasmid" evidence="2 3">
    <name>pACRY01</name>
</geneLocation>
<dbReference type="RefSeq" id="WP_011930481.1">
    <property type="nucleotide sequence ID" value="NC_009467.1"/>
</dbReference>
<proteinExistence type="predicted"/>
<evidence type="ECO:0000259" key="1">
    <source>
        <dbReference type="Pfam" id="PF01609"/>
    </source>
</evidence>
<dbReference type="HOGENOM" id="CLU_022426_5_1_5"/>
<dbReference type="PANTHER" id="PTHR34614">
    <property type="match status" value="1"/>
</dbReference>
<dbReference type="PANTHER" id="PTHR34614:SF2">
    <property type="entry name" value="TRANSPOSASE IS4-LIKE DOMAIN-CONTAINING PROTEIN"/>
    <property type="match status" value="1"/>
</dbReference>
<gene>
    <name evidence="2" type="ordered locus">Acry_3223</name>
</gene>
<keyword evidence="3" id="KW-1185">Reference proteome</keyword>
<dbReference type="InterPro" id="IPR047654">
    <property type="entry name" value="IS1634_transpos"/>
</dbReference>
<dbReference type="Pfam" id="PF01609">
    <property type="entry name" value="DDE_Tnp_1"/>
    <property type="match status" value="1"/>
</dbReference>
<name>A5FTB1_ACICJ</name>